<gene>
    <name evidence="10" type="primary">LOC100183637</name>
</gene>
<evidence type="ECO:0000256" key="7">
    <source>
        <dbReference type="PIRSR" id="PIRSR602401-1"/>
    </source>
</evidence>
<dbReference type="PROSITE" id="PS00086">
    <property type="entry name" value="CYTOCHROME_P450"/>
    <property type="match status" value="1"/>
</dbReference>
<dbReference type="InterPro" id="IPR001128">
    <property type="entry name" value="Cyt_P450"/>
</dbReference>
<protein>
    <submittedName>
        <fullName evidence="10">Cytochrome P450 2C3-like</fullName>
    </submittedName>
</protein>
<evidence type="ECO:0000256" key="8">
    <source>
        <dbReference type="RuleBase" id="RU000461"/>
    </source>
</evidence>
<dbReference type="PRINTS" id="PR00463">
    <property type="entry name" value="EP450I"/>
</dbReference>
<keyword evidence="9" id="KW-0812">Transmembrane</keyword>
<dbReference type="InterPro" id="IPR036396">
    <property type="entry name" value="Cyt_P450_sf"/>
</dbReference>
<keyword evidence="9" id="KW-1133">Transmembrane helix</keyword>
<dbReference type="Ensembl" id="ENSCINT00000009885.3">
    <property type="protein sequence ID" value="ENSCINP00000009885.3"/>
    <property type="gene ID" value="ENSCING00000004779.3"/>
</dbReference>
<dbReference type="AlphaFoldDB" id="L7N0S0"/>
<dbReference type="InterPro" id="IPR002401">
    <property type="entry name" value="Cyt_P450_E_grp-I"/>
</dbReference>
<dbReference type="Proteomes" id="UP000008144">
    <property type="component" value="Unassembled WGS sequence"/>
</dbReference>
<feature type="transmembrane region" description="Helical" evidence="9">
    <location>
        <begin position="6"/>
        <end position="23"/>
    </location>
</feature>
<accession>L7N0S0</accession>
<reference evidence="10" key="3">
    <citation type="submission" date="2025-09" db="UniProtKB">
        <authorList>
            <consortium name="Ensembl"/>
        </authorList>
    </citation>
    <scope>IDENTIFICATION</scope>
</reference>
<evidence type="ECO:0000256" key="5">
    <source>
        <dbReference type="ARBA" id="ARBA00023004"/>
    </source>
</evidence>
<dbReference type="FunFam" id="1.10.630.10:FF:000036">
    <property type="entry name" value="CYtochrome P450 family"/>
    <property type="match status" value="1"/>
</dbReference>
<dbReference type="GO" id="GO:0020037">
    <property type="term" value="F:heme binding"/>
    <property type="evidence" value="ECO:0000318"/>
    <property type="project" value="GO_Central"/>
</dbReference>
<dbReference type="PANTHER" id="PTHR24300:SF397">
    <property type="entry name" value="CYTOCHROME P450 2U1"/>
    <property type="match status" value="1"/>
</dbReference>
<dbReference type="GO" id="GO:0008202">
    <property type="term" value="P:steroid metabolic process"/>
    <property type="evidence" value="ECO:0000318"/>
    <property type="project" value="GO_Central"/>
</dbReference>
<dbReference type="FunCoup" id="L7N0S0">
    <property type="interactions" value="6"/>
</dbReference>
<dbReference type="InterPro" id="IPR050182">
    <property type="entry name" value="Cytochrome_P450_fam2"/>
</dbReference>
<reference evidence="11" key="1">
    <citation type="journal article" date="2002" name="Science">
        <title>The draft genome of Ciona intestinalis: insights into chordate and vertebrate origins.</title>
        <authorList>
            <person name="Dehal P."/>
            <person name="Satou Y."/>
            <person name="Campbell R.K."/>
            <person name="Chapman J."/>
            <person name="Degnan B."/>
            <person name="De Tomaso A."/>
            <person name="Davidson B."/>
            <person name="Di Gregorio A."/>
            <person name="Gelpke M."/>
            <person name="Goodstein D.M."/>
            <person name="Harafuji N."/>
            <person name="Hastings K.E."/>
            <person name="Ho I."/>
            <person name="Hotta K."/>
            <person name="Huang W."/>
            <person name="Kawashima T."/>
            <person name="Lemaire P."/>
            <person name="Martinez D."/>
            <person name="Meinertzhagen I.A."/>
            <person name="Necula S."/>
            <person name="Nonaka M."/>
            <person name="Putnam N."/>
            <person name="Rash S."/>
            <person name="Saiga H."/>
            <person name="Satake M."/>
            <person name="Terry A."/>
            <person name="Yamada L."/>
            <person name="Wang H.G."/>
            <person name="Awazu S."/>
            <person name="Azumi K."/>
            <person name="Boore J."/>
            <person name="Branno M."/>
            <person name="Chin-Bow S."/>
            <person name="DeSantis R."/>
            <person name="Doyle S."/>
            <person name="Francino P."/>
            <person name="Keys D.N."/>
            <person name="Haga S."/>
            <person name="Hayashi H."/>
            <person name="Hino K."/>
            <person name="Imai K.S."/>
            <person name="Inaba K."/>
            <person name="Kano S."/>
            <person name="Kobayashi K."/>
            <person name="Kobayashi M."/>
            <person name="Lee B.I."/>
            <person name="Makabe K.W."/>
            <person name="Manohar C."/>
            <person name="Matassi G."/>
            <person name="Medina M."/>
            <person name="Mochizuki Y."/>
            <person name="Mount S."/>
            <person name="Morishita T."/>
            <person name="Miura S."/>
            <person name="Nakayama A."/>
            <person name="Nishizaka S."/>
            <person name="Nomoto H."/>
            <person name="Ohta F."/>
            <person name="Oishi K."/>
            <person name="Rigoutsos I."/>
            <person name="Sano M."/>
            <person name="Sasaki A."/>
            <person name="Sasakura Y."/>
            <person name="Shoguchi E."/>
            <person name="Shin-i T."/>
            <person name="Spagnuolo A."/>
            <person name="Stainier D."/>
            <person name="Suzuki M.M."/>
            <person name="Tassy O."/>
            <person name="Takatori N."/>
            <person name="Tokuoka M."/>
            <person name="Yagi K."/>
            <person name="Yoshizaki F."/>
            <person name="Wada S."/>
            <person name="Zhang C."/>
            <person name="Hyatt P.D."/>
            <person name="Larimer F."/>
            <person name="Detter C."/>
            <person name="Doggett N."/>
            <person name="Glavina T."/>
            <person name="Hawkins T."/>
            <person name="Richardson P."/>
            <person name="Lucas S."/>
            <person name="Kohara Y."/>
            <person name="Levine M."/>
            <person name="Satoh N."/>
            <person name="Rokhsar D.S."/>
        </authorList>
    </citation>
    <scope>NUCLEOTIDE SEQUENCE [LARGE SCALE GENOMIC DNA]</scope>
</reference>
<keyword evidence="7 8" id="KW-0349">Heme</keyword>
<evidence type="ECO:0000256" key="1">
    <source>
        <dbReference type="ARBA" id="ARBA00001971"/>
    </source>
</evidence>
<proteinExistence type="inferred from homology"/>
<dbReference type="GeneTree" id="ENSGT00940000160689"/>
<keyword evidence="4 8" id="KW-0560">Oxidoreductase</keyword>
<evidence type="ECO:0000256" key="3">
    <source>
        <dbReference type="ARBA" id="ARBA00022723"/>
    </source>
</evidence>
<dbReference type="PRINTS" id="PR00385">
    <property type="entry name" value="P450"/>
</dbReference>
<organism evidence="10 11">
    <name type="scientific">Ciona intestinalis</name>
    <name type="common">Transparent sea squirt</name>
    <name type="synonym">Ascidia intestinalis</name>
    <dbReference type="NCBI Taxonomy" id="7719"/>
    <lineage>
        <taxon>Eukaryota</taxon>
        <taxon>Metazoa</taxon>
        <taxon>Chordata</taxon>
        <taxon>Tunicata</taxon>
        <taxon>Ascidiacea</taxon>
        <taxon>Phlebobranchia</taxon>
        <taxon>Cionidae</taxon>
        <taxon>Ciona</taxon>
    </lineage>
</organism>
<dbReference type="InParanoid" id="L7N0S0"/>
<dbReference type="GO" id="GO:0008395">
    <property type="term" value="F:steroid hydroxylase activity"/>
    <property type="evidence" value="ECO:0000318"/>
    <property type="project" value="GO_Central"/>
</dbReference>
<dbReference type="SUPFAM" id="SSF48264">
    <property type="entry name" value="Cytochrome P450"/>
    <property type="match status" value="1"/>
</dbReference>
<comment type="cofactor">
    <cofactor evidence="1 7">
        <name>heme</name>
        <dbReference type="ChEBI" id="CHEBI:30413"/>
    </cofactor>
</comment>
<dbReference type="GO" id="GO:0005506">
    <property type="term" value="F:iron ion binding"/>
    <property type="evidence" value="ECO:0007669"/>
    <property type="project" value="InterPro"/>
</dbReference>
<keyword evidence="5 7" id="KW-0408">Iron</keyword>
<keyword evidence="9" id="KW-0472">Membrane</keyword>
<sequence length="499" mass="57465">SNHVISGLIGVFTIVMCVYYYWWKFPHPRYPPGVRGVPIFGAIPFFGRYVQETLAKWSRSKYGPVMSARFGQDDAVVLNDFESIHEALVKNIQHFNSRPSFYIVEQFTHGYGFGFADGHNKYLDVRNFSLSALRGLGIGRRTMETRVSEVAQDLVKILEDLDQKPTDLKMMLGGTVANVLCSVVFGKTYDLSDPEYQYAVQCSFDCFGDPENSEYLNFMFFYPKLRYIQPFKRALKKFIDVHLGLIAFNQKEINLHKERLDVNEPGDYIDAFLIEMKKHSPENSWFHETQLLHCLGDMFIAGTETTTNTILWALLALIHHPEIQEKLYQELLDNIGEQVLPSTDHRDKIPLFRAFTQEVYRFKTIVPLALQHRANKDVEIGGYVIPKGTKVFPNLHAVHHDPNIWKNPSEFNIYRHISKDGKFIPSKRVVAFGMGARSCLGEKLAITEVFLFLANIIKRFEILPDPESKELPILKDGVNSLLYVPYRFKVVVKPRIINE</sequence>
<dbReference type="GO" id="GO:0006082">
    <property type="term" value="P:organic acid metabolic process"/>
    <property type="evidence" value="ECO:0000318"/>
    <property type="project" value="GO_Central"/>
</dbReference>
<evidence type="ECO:0000313" key="11">
    <source>
        <dbReference type="Proteomes" id="UP000008144"/>
    </source>
</evidence>
<dbReference type="HOGENOM" id="CLU_001570_22_0_1"/>
<comment type="similarity">
    <text evidence="2 8">Belongs to the cytochrome P450 family.</text>
</comment>
<evidence type="ECO:0000256" key="2">
    <source>
        <dbReference type="ARBA" id="ARBA00010617"/>
    </source>
</evidence>
<keyword evidence="6 8" id="KW-0503">Monooxygenase</keyword>
<feature type="binding site" description="axial binding residue" evidence="7">
    <location>
        <position position="439"/>
    </location>
    <ligand>
        <name>heme</name>
        <dbReference type="ChEBI" id="CHEBI:30413"/>
    </ligand>
    <ligandPart>
        <name>Fe</name>
        <dbReference type="ChEBI" id="CHEBI:18248"/>
    </ligandPart>
</feature>
<dbReference type="GO" id="GO:0005737">
    <property type="term" value="C:cytoplasm"/>
    <property type="evidence" value="ECO:0000318"/>
    <property type="project" value="GO_Central"/>
</dbReference>
<dbReference type="PANTHER" id="PTHR24300">
    <property type="entry name" value="CYTOCHROME P450 508A4-RELATED"/>
    <property type="match status" value="1"/>
</dbReference>
<keyword evidence="3 7" id="KW-0479">Metal-binding</keyword>
<dbReference type="Pfam" id="PF00067">
    <property type="entry name" value="p450"/>
    <property type="match status" value="1"/>
</dbReference>
<dbReference type="STRING" id="7719.ENSCINP00000009885"/>
<name>L7N0S0_CIOIN</name>
<evidence type="ECO:0000256" key="4">
    <source>
        <dbReference type="ARBA" id="ARBA00023002"/>
    </source>
</evidence>
<evidence type="ECO:0000313" key="10">
    <source>
        <dbReference type="Ensembl" id="ENSCINP00000009885.3"/>
    </source>
</evidence>
<dbReference type="GO" id="GO:0016712">
    <property type="term" value="F:oxidoreductase activity, acting on paired donors, with incorporation or reduction of molecular oxygen, reduced flavin or flavoprotein as one donor, and incorporation of one atom of oxygen"/>
    <property type="evidence" value="ECO:0000318"/>
    <property type="project" value="GO_Central"/>
</dbReference>
<dbReference type="OMA" id="FRFTKDH"/>
<evidence type="ECO:0000256" key="6">
    <source>
        <dbReference type="ARBA" id="ARBA00023033"/>
    </source>
</evidence>
<keyword evidence="11" id="KW-1185">Reference proteome</keyword>
<dbReference type="GO" id="GO:0006805">
    <property type="term" value="P:xenobiotic metabolic process"/>
    <property type="evidence" value="ECO:0000318"/>
    <property type="project" value="GO_Central"/>
</dbReference>
<evidence type="ECO:0000256" key="9">
    <source>
        <dbReference type="SAM" id="Phobius"/>
    </source>
</evidence>
<dbReference type="Gene3D" id="1.10.630.10">
    <property type="entry name" value="Cytochrome P450"/>
    <property type="match status" value="1"/>
</dbReference>
<reference evidence="10" key="2">
    <citation type="submission" date="2025-08" db="UniProtKB">
        <authorList>
            <consortium name="Ensembl"/>
        </authorList>
    </citation>
    <scope>IDENTIFICATION</scope>
</reference>
<dbReference type="InterPro" id="IPR017972">
    <property type="entry name" value="Cyt_P450_CS"/>
</dbReference>